<comment type="caution">
    <text evidence="1">The sequence shown here is derived from an EMBL/GenBank/DDBJ whole genome shotgun (WGS) entry which is preliminary data.</text>
</comment>
<evidence type="ECO:0000313" key="1">
    <source>
        <dbReference type="EMBL" id="KAK5708426.1"/>
    </source>
</evidence>
<dbReference type="AlphaFoldDB" id="A0AAN7WJQ6"/>
<evidence type="ECO:0000313" key="2">
    <source>
        <dbReference type="Proteomes" id="UP001310594"/>
    </source>
</evidence>
<reference evidence="1" key="1">
    <citation type="submission" date="2023-08" db="EMBL/GenBank/DDBJ databases">
        <title>Black Yeasts Isolated from many extreme environments.</title>
        <authorList>
            <person name="Coleine C."/>
            <person name="Stajich J.E."/>
            <person name="Selbmann L."/>
        </authorList>
    </citation>
    <scope>NUCLEOTIDE SEQUENCE</scope>
    <source>
        <strain evidence="1">CCFEE 5810</strain>
    </source>
</reference>
<protein>
    <submittedName>
        <fullName evidence="1">Uncharacterized protein</fullName>
    </submittedName>
</protein>
<name>A0AAN7WJQ6_9PEZI</name>
<dbReference type="EMBL" id="JAVRQU010000001">
    <property type="protein sequence ID" value="KAK5708426.1"/>
    <property type="molecule type" value="Genomic_DNA"/>
</dbReference>
<organism evidence="1 2">
    <name type="scientific">Elasticomyces elasticus</name>
    <dbReference type="NCBI Taxonomy" id="574655"/>
    <lineage>
        <taxon>Eukaryota</taxon>
        <taxon>Fungi</taxon>
        <taxon>Dikarya</taxon>
        <taxon>Ascomycota</taxon>
        <taxon>Pezizomycotina</taxon>
        <taxon>Dothideomycetes</taxon>
        <taxon>Dothideomycetidae</taxon>
        <taxon>Mycosphaerellales</taxon>
        <taxon>Teratosphaeriaceae</taxon>
        <taxon>Elasticomyces</taxon>
    </lineage>
</organism>
<sequence length="212" mass="24152">MSSSTVKTSLTDKHTTAMLTPTSPNLMSLPEELLFKILAAAVPLDCPAASKANAYSVWKLNTLVSRSYYRIAEEAFIENFVTCMELRYPASWALNINGISVVKNTWPKEIQYPIRKLQILVNAPDRQGIRNAITDIEIGLDMYRDLREVTVMLETETVAKRIRNLEDELWTNLLKRRKHMICPRGWTTHQPQCKHVQELAFSDASGEQSQQA</sequence>
<accession>A0AAN7WJQ6</accession>
<gene>
    <name evidence="1" type="ORF">LTR97_000967</name>
</gene>
<dbReference type="Proteomes" id="UP001310594">
    <property type="component" value="Unassembled WGS sequence"/>
</dbReference>
<proteinExistence type="predicted"/>